<gene>
    <name evidence="2" type="ORF">RI543_000799</name>
</gene>
<dbReference type="Pfam" id="PF20993">
    <property type="entry name" value="CENPH"/>
    <property type="match status" value="1"/>
</dbReference>
<dbReference type="AlphaFoldDB" id="A0AAN7WQG1"/>
<keyword evidence="1" id="KW-0175">Coiled coil</keyword>
<protein>
    <submittedName>
        <fullName evidence="2">Uncharacterized protein</fullName>
    </submittedName>
</protein>
<name>A0AAN7WQG1_9SACH</name>
<evidence type="ECO:0000256" key="1">
    <source>
        <dbReference type="SAM" id="Coils"/>
    </source>
</evidence>
<dbReference type="InterPro" id="IPR048744">
    <property type="entry name" value="MCM16"/>
</dbReference>
<comment type="caution">
    <text evidence="2">The sequence shown here is derived from an EMBL/GenBank/DDBJ whole genome shotgun (WGS) entry which is preliminary data.</text>
</comment>
<accession>A0AAN7WQG1</accession>
<dbReference type="Proteomes" id="UP001306508">
    <property type="component" value="Unassembled WGS sequence"/>
</dbReference>
<evidence type="ECO:0000313" key="3">
    <source>
        <dbReference type="Proteomes" id="UP001306508"/>
    </source>
</evidence>
<organism evidence="2 3">
    <name type="scientific">Arxiozyma heterogenica</name>
    <dbReference type="NCBI Taxonomy" id="278026"/>
    <lineage>
        <taxon>Eukaryota</taxon>
        <taxon>Fungi</taxon>
        <taxon>Dikarya</taxon>
        <taxon>Ascomycota</taxon>
        <taxon>Saccharomycotina</taxon>
        <taxon>Saccharomycetes</taxon>
        <taxon>Saccharomycetales</taxon>
        <taxon>Saccharomycetaceae</taxon>
        <taxon>Arxiozyma</taxon>
    </lineage>
</organism>
<dbReference type="EMBL" id="JAWIZZ010000031">
    <property type="protein sequence ID" value="KAK5781617.1"/>
    <property type="molecule type" value="Genomic_DNA"/>
</dbReference>
<feature type="coiled-coil region" evidence="1">
    <location>
        <begin position="158"/>
        <end position="185"/>
    </location>
</feature>
<evidence type="ECO:0000313" key="2">
    <source>
        <dbReference type="EMBL" id="KAK5781617.1"/>
    </source>
</evidence>
<keyword evidence="3" id="KW-1185">Reference proteome</keyword>
<proteinExistence type="predicted"/>
<reference evidence="3" key="1">
    <citation type="submission" date="2023-07" db="EMBL/GenBank/DDBJ databases">
        <title>A draft genome of Kazachstania heterogenica Y-27499.</title>
        <authorList>
            <person name="Donic C."/>
            <person name="Kralova J.S."/>
            <person name="Fidel L."/>
            <person name="Ben-Dor S."/>
            <person name="Jung S."/>
        </authorList>
    </citation>
    <scope>NUCLEOTIDE SEQUENCE [LARGE SCALE GENOMIC DNA]</scope>
    <source>
        <strain evidence="3">Y27499</strain>
    </source>
</reference>
<sequence>MRLSFLDMSDRNIYDPLEKVRKLERRHVEVHLQLLKALDELYLTKEDRQNFMLAREQEAQLEDRHMLQMSLEKSVAISKAIKRHLQQSRSKSNQNDISADTTITTRNDDVHDVDIGATDNNNIIISTTSEDKLASELIRLSMNNFSLDSKLVEMLEPLHQLSQEYNERRQEFERLKSELNQLVSNLPLEGTKNEAVTETNNNTADSLIPASPSSADVDLQLERENTSLIELITALTHLSRR</sequence>